<reference evidence="4" key="1">
    <citation type="submission" date="2023-03" db="EMBL/GenBank/DDBJ databases">
        <authorList>
            <person name="Julca I."/>
        </authorList>
    </citation>
    <scope>NUCLEOTIDE SEQUENCE</scope>
</reference>
<dbReference type="EMBL" id="OX459118">
    <property type="protein sequence ID" value="CAI9087432.1"/>
    <property type="molecule type" value="Genomic_DNA"/>
</dbReference>
<proteinExistence type="predicted"/>
<feature type="chain" id="PRO_5043404433" evidence="3">
    <location>
        <begin position="31"/>
        <end position="232"/>
    </location>
</feature>
<evidence type="ECO:0000256" key="3">
    <source>
        <dbReference type="SAM" id="SignalP"/>
    </source>
</evidence>
<feature type="compositionally biased region" description="Pro residues" evidence="2">
    <location>
        <begin position="78"/>
        <end position="89"/>
    </location>
</feature>
<sequence>MASIPAKTVLFTINLSLLLLLLLCSNFVQASYDDAEVSSSPAHSPHSLPTFPVSPAPAPKPHHHNHHHHNHQQTTQPPVHPPVHPPATAPAPHIIPQRKLVAVQGVVYCKHCLFVGVDTLWKAKPLQGALVKVTCNNTKYRPVVKEGTTDNNGYFLIMPENVTNAAFHKCRVSLVKSPTKQCDVPTNFKDGFKGAMPIPSTQPPAKTWPNLYQLFTVGPFAYEPSKNITCAH</sequence>
<keyword evidence="1 3" id="KW-0732">Signal</keyword>
<name>A0AAV1BY29_OLDCO</name>
<accession>A0AAV1BY29</accession>
<dbReference type="GO" id="GO:0071944">
    <property type="term" value="C:cell periphery"/>
    <property type="evidence" value="ECO:0007669"/>
    <property type="project" value="TreeGrafter"/>
</dbReference>
<evidence type="ECO:0000256" key="2">
    <source>
        <dbReference type="SAM" id="MobiDB-lite"/>
    </source>
</evidence>
<dbReference type="Pfam" id="PF01190">
    <property type="entry name" value="Pollen_Ole_e_1"/>
    <property type="match status" value="1"/>
</dbReference>
<organism evidence="4 5">
    <name type="scientific">Oldenlandia corymbosa var. corymbosa</name>
    <dbReference type="NCBI Taxonomy" id="529605"/>
    <lineage>
        <taxon>Eukaryota</taxon>
        <taxon>Viridiplantae</taxon>
        <taxon>Streptophyta</taxon>
        <taxon>Embryophyta</taxon>
        <taxon>Tracheophyta</taxon>
        <taxon>Spermatophyta</taxon>
        <taxon>Magnoliopsida</taxon>
        <taxon>eudicotyledons</taxon>
        <taxon>Gunneridae</taxon>
        <taxon>Pentapetalae</taxon>
        <taxon>asterids</taxon>
        <taxon>lamiids</taxon>
        <taxon>Gentianales</taxon>
        <taxon>Rubiaceae</taxon>
        <taxon>Rubioideae</taxon>
        <taxon>Spermacoceae</taxon>
        <taxon>Hedyotis-Oldenlandia complex</taxon>
        <taxon>Oldenlandia</taxon>
    </lineage>
</organism>
<dbReference type="PANTHER" id="PTHR33470">
    <property type="entry name" value="OS01G0164075 PROTEIN"/>
    <property type="match status" value="1"/>
</dbReference>
<feature type="compositionally biased region" description="Basic residues" evidence="2">
    <location>
        <begin position="60"/>
        <end position="71"/>
    </location>
</feature>
<evidence type="ECO:0000256" key="1">
    <source>
        <dbReference type="ARBA" id="ARBA00022729"/>
    </source>
</evidence>
<evidence type="ECO:0000313" key="4">
    <source>
        <dbReference type="EMBL" id="CAI9087432.1"/>
    </source>
</evidence>
<keyword evidence="5" id="KW-1185">Reference proteome</keyword>
<protein>
    <submittedName>
        <fullName evidence="4">OLC1v1021499C1</fullName>
    </submittedName>
</protein>
<dbReference type="AlphaFoldDB" id="A0AAV1BY29"/>
<feature type="region of interest" description="Disordered" evidence="2">
    <location>
        <begin position="36"/>
        <end position="91"/>
    </location>
</feature>
<gene>
    <name evidence="4" type="ORF">OLC1_LOCUS272</name>
</gene>
<feature type="signal peptide" evidence="3">
    <location>
        <begin position="1"/>
        <end position="30"/>
    </location>
</feature>
<dbReference type="PANTHER" id="PTHR33470:SF22">
    <property type="entry name" value="POLLEN OLE E 1 ALLERGEN AND EXTENSIN FAMILY PROTEIN"/>
    <property type="match status" value="1"/>
</dbReference>
<evidence type="ECO:0000313" key="5">
    <source>
        <dbReference type="Proteomes" id="UP001161247"/>
    </source>
</evidence>
<dbReference type="Proteomes" id="UP001161247">
    <property type="component" value="Chromosome 1"/>
</dbReference>
<feature type="compositionally biased region" description="Low complexity" evidence="2">
    <location>
        <begin position="38"/>
        <end position="47"/>
    </location>
</feature>